<evidence type="ECO:0000313" key="2">
    <source>
        <dbReference type="EMBL" id="QCI60793.1"/>
    </source>
</evidence>
<dbReference type="KEGG" id="obj:EIO64_17565"/>
<dbReference type="InterPro" id="IPR007160">
    <property type="entry name" value="DUF362"/>
</dbReference>
<accession>A0A4D7ATM6</accession>
<name>A0A4D7ATM6_9FIRM</name>
<protein>
    <submittedName>
        <fullName evidence="2">DUF362 domain-containing protein</fullName>
    </submittedName>
</protein>
<dbReference type="GeneID" id="89520973"/>
<dbReference type="Pfam" id="PF04015">
    <property type="entry name" value="DUF362"/>
    <property type="match status" value="1"/>
</dbReference>
<dbReference type="AlphaFoldDB" id="A0A4D7ATM6"/>
<organism evidence="2 3">
    <name type="scientific">Dysosmobacter welbionis</name>
    <dbReference type="NCBI Taxonomy" id="2093857"/>
    <lineage>
        <taxon>Bacteria</taxon>
        <taxon>Bacillati</taxon>
        <taxon>Bacillota</taxon>
        <taxon>Clostridia</taxon>
        <taxon>Eubacteriales</taxon>
        <taxon>Oscillospiraceae</taxon>
        <taxon>Dysosmobacter</taxon>
    </lineage>
</organism>
<dbReference type="Gene3D" id="3.40.50.11440">
    <property type="match status" value="1"/>
</dbReference>
<reference evidence="3" key="1">
    <citation type="submission" date="2018-12" db="EMBL/GenBank/DDBJ databases">
        <title>Dusodibacter welbiota gen. nov., sp. nov., isolated from human faeces and emended description of the Oscillibacter genus.</title>
        <authorList>
            <person name="Le Roy T."/>
            <person name="Van der Smissen P."/>
            <person name="Delzenne N."/>
            <person name="Muccioli G."/>
            <person name="Collet J.F."/>
            <person name="Cani P.D."/>
        </authorList>
    </citation>
    <scope>NUCLEOTIDE SEQUENCE [LARGE SCALE GENOMIC DNA]</scope>
    <source>
        <strain evidence="3">J115</strain>
    </source>
</reference>
<feature type="domain" description="DUF362" evidence="1">
    <location>
        <begin position="31"/>
        <end position="252"/>
    </location>
</feature>
<sequence>MRANVYFTREITPEKVVELYRALGVELPGKVAVKVHSGEKGNQNFLRPEFWCPMVEEVHGTIVECNTAYGDAAGGVRDHTESHRKLLQEHGWTKYFDVDLMDAEGPDVVWPIPNGKVLKENHVGKHILHYDSMLVLAHFKGHPMGGYGGALKQLAIGCASRAGKALIHSAGKTDDRFKTWEQHASSVVFPEAMADAASSVIEHFRGKIAFINVMKNLSVDCDCCAVAEDPCMKDIGILASLDPVAIDQACIDLVMQSDDPGREHFMERVNSRNGIHTIEAAAELGFGSRAYDLTEL</sequence>
<dbReference type="RefSeq" id="WP_119310912.1">
    <property type="nucleotide sequence ID" value="NZ_CP034413.3"/>
</dbReference>
<proteinExistence type="predicted"/>
<gene>
    <name evidence="2" type="ORF">EIO64_17565</name>
</gene>
<evidence type="ECO:0000259" key="1">
    <source>
        <dbReference type="Pfam" id="PF04015"/>
    </source>
</evidence>
<dbReference type="Proteomes" id="UP000298642">
    <property type="component" value="Chromosome"/>
</dbReference>
<keyword evidence="3" id="KW-1185">Reference proteome</keyword>
<evidence type="ECO:0000313" key="3">
    <source>
        <dbReference type="Proteomes" id="UP000298642"/>
    </source>
</evidence>
<dbReference type="EMBL" id="CP034413">
    <property type="protein sequence ID" value="QCI60793.1"/>
    <property type="molecule type" value="Genomic_DNA"/>
</dbReference>